<dbReference type="PANTHER" id="PTHR36577:SF3">
    <property type="entry name" value="DUF521 DOMAIN PROTEIN (AFU_ORTHOLOGUE AFUA_6G00490)"/>
    <property type="match status" value="1"/>
</dbReference>
<evidence type="ECO:0000313" key="4">
    <source>
        <dbReference type="EMBL" id="QPP09698.1"/>
    </source>
</evidence>
<dbReference type="Gene3D" id="3.50.30.10">
    <property type="entry name" value="Phosphohistidine domain"/>
    <property type="match status" value="1"/>
</dbReference>
<evidence type="ECO:0000256" key="2">
    <source>
        <dbReference type="SAM" id="MobiDB-lite"/>
    </source>
</evidence>
<dbReference type="AlphaFoldDB" id="A0A7T1WSZ2"/>
<dbReference type="InterPro" id="IPR002840">
    <property type="entry name" value="PMDh-S-like_dom"/>
</dbReference>
<dbReference type="SUPFAM" id="SSF52016">
    <property type="entry name" value="LeuD/IlvD-like"/>
    <property type="match status" value="1"/>
</dbReference>
<gene>
    <name evidence="4" type="ORF">G4Z16_28480</name>
</gene>
<name>A0A7T1WSZ2_9ACTN</name>
<dbReference type="GO" id="GO:0016829">
    <property type="term" value="F:lyase activity"/>
    <property type="evidence" value="ECO:0007669"/>
    <property type="project" value="UniProtKB-KW"/>
</dbReference>
<keyword evidence="1" id="KW-0456">Lyase</keyword>
<organism evidence="4 5">
    <name type="scientific">Streptomyces bathyalis</name>
    <dbReference type="NCBI Taxonomy" id="2710756"/>
    <lineage>
        <taxon>Bacteria</taxon>
        <taxon>Bacillati</taxon>
        <taxon>Actinomycetota</taxon>
        <taxon>Actinomycetes</taxon>
        <taxon>Kitasatosporales</taxon>
        <taxon>Streptomycetaceae</taxon>
        <taxon>Streptomyces</taxon>
    </lineage>
</organism>
<dbReference type="KEGG" id="sbat:G4Z16_28480"/>
<dbReference type="EMBL" id="CP048882">
    <property type="protein sequence ID" value="QPP09698.1"/>
    <property type="molecule type" value="Genomic_DNA"/>
</dbReference>
<feature type="region of interest" description="Disordered" evidence="2">
    <location>
        <begin position="1"/>
        <end position="37"/>
    </location>
</feature>
<keyword evidence="5" id="KW-1185">Reference proteome</keyword>
<dbReference type="PANTHER" id="PTHR36577">
    <property type="entry name" value="DUF521 DOMAIN PROTEIN (AFU_ORTHOLOGUE AFUA_6G00490)"/>
    <property type="match status" value="1"/>
</dbReference>
<sequence>MNPRHASALSASLASLSPDPHENGTVTAHATAGGEPRVPLELRGRTVVPGTAEGEALVSPETISGWGGIDPARGVITERRHPLHGQSFAGKVLVFPGAKGSSGWAGFFQSTRLLGTAPLAMIYVTTTTKAALGAVVTRVPTVTGLDQDPLTVIRTGDRVRVDADNGLICVYPAPPQ</sequence>
<protein>
    <submittedName>
        <fullName evidence="4">DUF126 domain-containing protein</fullName>
    </submittedName>
</protein>
<dbReference type="CDD" id="cd01356">
    <property type="entry name" value="AcnX_swivel"/>
    <property type="match status" value="1"/>
</dbReference>
<evidence type="ECO:0000256" key="1">
    <source>
        <dbReference type="ARBA" id="ARBA00023239"/>
    </source>
</evidence>
<feature type="domain" description="Phosphomevalonate dehydratase small subunit-like" evidence="3">
    <location>
        <begin position="63"/>
        <end position="142"/>
    </location>
</feature>
<dbReference type="RefSeq" id="WP_197353468.1">
    <property type="nucleotide sequence ID" value="NZ_CP048882.1"/>
</dbReference>
<accession>A0A7T1WSZ2</accession>
<feature type="compositionally biased region" description="Low complexity" evidence="2">
    <location>
        <begin position="1"/>
        <end position="17"/>
    </location>
</feature>
<evidence type="ECO:0000259" key="3">
    <source>
        <dbReference type="Pfam" id="PF01989"/>
    </source>
</evidence>
<evidence type="ECO:0000313" key="5">
    <source>
        <dbReference type="Proteomes" id="UP000595046"/>
    </source>
</evidence>
<dbReference type="Proteomes" id="UP000595046">
    <property type="component" value="Chromosome"/>
</dbReference>
<reference evidence="5" key="1">
    <citation type="submission" date="2020-02" db="EMBL/GenBank/DDBJ databases">
        <title>Streptomyces sp. ASO4wet.</title>
        <authorList>
            <person name="Risdian C."/>
            <person name="Landwehr W."/>
            <person name="Schupp P."/>
            <person name="Wink J."/>
        </authorList>
    </citation>
    <scope>NUCLEOTIDE SEQUENCE [LARGE SCALE GENOMIC DNA]</scope>
    <source>
        <strain evidence="5">ASO4wet</strain>
    </source>
</reference>
<dbReference type="Pfam" id="PF01989">
    <property type="entry name" value="AcnX_swivel_put"/>
    <property type="match status" value="1"/>
</dbReference>
<proteinExistence type="predicted"/>